<evidence type="ECO:0000313" key="2">
    <source>
        <dbReference type="Proteomes" id="UP000629468"/>
    </source>
</evidence>
<dbReference type="AlphaFoldDB" id="A0A8H7KG37"/>
<dbReference type="EMBL" id="JABXXO010000008">
    <property type="protein sequence ID" value="KAF7771659.1"/>
    <property type="molecule type" value="Genomic_DNA"/>
</dbReference>
<gene>
    <name evidence="1" type="ORF">Agabi119p4_5970</name>
</gene>
<name>A0A8H7KG37_AGABI</name>
<organism evidence="1 2">
    <name type="scientific">Agaricus bisporus var. burnettii</name>
    <dbReference type="NCBI Taxonomy" id="192524"/>
    <lineage>
        <taxon>Eukaryota</taxon>
        <taxon>Fungi</taxon>
        <taxon>Dikarya</taxon>
        <taxon>Basidiomycota</taxon>
        <taxon>Agaricomycotina</taxon>
        <taxon>Agaricomycetes</taxon>
        <taxon>Agaricomycetidae</taxon>
        <taxon>Agaricales</taxon>
        <taxon>Agaricineae</taxon>
        <taxon>Agaricaceae</taxon>
        <taxon>Agaricus</taxon>
    </lineage>
</organism>
<comment type="caution">
    <text evidence="1">The sequence shown here is derived from an EMBL/GenBank/DDBJ whole genome shotgun (WGS) entry which is preliminary data.</text>
</comment>
<sequence>MTMHPELEEAFNTGLSMQEVFSIFTKHHSGPIEERIETGPSRFKKLVHTDRAFWDNWKPLFLRVPYHSLPGPESVDVPFMSIHKALTREIISWLCDSKRRSNVYLISETQTAPLFIYGNTRAHIFANVCYDAHRFGLPMRIEPYSFWGGIDSLIAALATCYPPYRRILTRELIDNPAILKMPTRTRFKKLIHEPWQALQESHPQYTFPSPVVVVGWDPIFLDEELLRSIYEFGSSPHSSSLLWIISVDTDIKLPIQDLLHPSVPFHYYRLPVCYKEGPEDATLLLYHQFNALRCEYEIFDKEEIWPSQEQMSHLTRIVAGVFETVQVIIQFVDWEDDGGPKAHLETFLTYMTDSPSPSNEQPYYALDHFYTRALSNIPPDLLSVFKQVFSIVDYRDCYPERFLELSLTCLLPLGKEALLTVLPHVYRLVVAEADMESANPWIGPFLRDATRAGRFYTPPSESRLCVFQAFLHILRHAPNPTAMLKLVVQKTQASTREYCSVIDSLRQSASYEFGRTGAALVFDQPFLVSTLLCHFDFRCLAYTCDKIHLSGFMEFLRILYLVRDDPPDIVRIEPVSFLDKQLIGKCEKLAEPLDLEKMQVPQDSEEYKEWALSHVKNPKYVLLGFESETVLAVLATREGNGEWDLKGVTIYTPAMLDDM</sequence>
<accession>A0A8H7KG37</accession>
<dbReference type="Proteomes" id="UP000629468">
    <property type="component" value="Unassembled WGS sequence"/>
</dbReference>
<reference evidence="1 2" key="1">
    <citation type="journal article" name="Sci. Rep.">
        <title>Telomere-to-telomere assembled and centromere annotated genomes of the two main subspecies of the button mushroom Agaricus bisporus reveal especially polymorphic chromosome ends.</title>
        <authorList>
            <person name="Sonnenberg A.S.M."/>
            <person name="Sedaghat-Telgerd N."/>
            <person name="Lavrijssen B."/>
            <person name="Ohm R.A."/>
            <person name="Hendrickx P.M."/>
            <person name="Scholtmeijer K."/>
            <person name="Baars J.J.P."/>
            <person name="van Peer A."/>
        </authorList>
    </citation>
    <scope>NUCLEOTIDE SEQUENCE [LARGE SCALE GENOMIC DNA]</scope>
    <source>
        <strain evidence="1 2">H119_p4</strain>
    </source>
</reference>
<evidence type="ECO:0000313" key="1">
    <source>
        <dbReference type="EMBL" id="KAF7771659.1"/>
    </source>
</evidence>
<proteinExistence type="predicted"/>
<protein>
    <submittedName>
        <fullName evidence="1">Uncharacterized protein</fullName>
    </submittedName>
</protein>